<gene>
    <name evidence="2" type="ORF">CXZ10_13265</name>
</gene>
<dbReference type="Pfam" id="PF12680">
    <property type="entry name" value="SnoaL_2"/>
    <property type="match status" value="1"/>
</dbReference>
<reference evidence="2 3" key="1">
    <citation type="submission" date="2017-12" db="EMBL/GenBank/DDBJ databases">
        <title>Anaerobic carbon monoxide metabolism by Pleomorphomonas carboxyditropha sp. nov., a new mesophilic hydrogenogenic carboxidotroph.</title>
        <authorList>
            <person name="Esquivel-Elizondo S."/>
            <person name="Krajmalnik-Brown R."/>
        </authorList>
    </citation>
    <scope>NUCLEOTIDE SEQUENCE [LARGE SCALE GENOMIC DNA]</scope>
    <source>
        <strain evidence="2 3">R5-392</strain>
    </source>
</reference>
<proteinExistence type="predicted"/>
<organism evidence="2 3">
    <name type="scientific">Pleomorphomonas diazotrophica</name>
    <dbReference type="NCBI Taxonomy" id="1166257"/>
    <lineage>
        <taxon>Bacteria</taxon>
        <taxon>Pseudomonadati</taxon>
        <taxon>Pseudomonadota</taxon>
        <taxon>Alphaproteobacteria</taxon>
        <taxon>Hyphomicrobiales</taxon>
        <taxon>Pleomorphomonadaceae</taxon>
        <taxon>Pleomorphomonas</taxon>
    </lineage>
</organism>
<dbReference type="EMBL" id="PJNW01000010">
    <property type="protein sequence ID" value="PKR88715.1"/>
    <property type="molecule type" value="Genomic_DNA"/>
</dbReference>
<keyword evidence="3" id="KW-1185">Reference proteome</keyword>
<comment type="caution">
    <text evidence="2">The sequence shown here is derived from an EMBL/GenBank/DDBJ whole genome shotgun (WGS) entry which is preliminary data.</text>
</comment>
<dbReference type="SUPFAM" id="SSF54427">
    <property type="entry name" value="NTF2-like"/>
    <property type="match status" value="1"/>
</dbReference>
<evidence type="ECO:0000313" key="3">
    <source>
        <dbReference type="Proteomes" id="UP000233491"/>
    </source>
</evidence>
<feature type="domain" description="SnoaL-like" evidence="1">
    <location>
        <begin position="23"/>
        <end position="116"/>
    </location>
</feature>
<sequence length="143" mass="15533">MGNKYPSLFELICAALGERASVAADFLDLFTDDAVVHYPFAPAGTPQQLVGKDSIAAHAVRLGTLLDFGELTLEAVHDLADVVIFEASCEGRGTETGLPYHQHYICVLHLRDGKIALFKDYWNPQVLIAALGGQEAMARAYAR</sequence>
<evidence type="ECO:0000259" key="1">
    <source>
        <dbReference type="Pfam" id="PF12680"/>
    </source>
</evidence>
<evidence type="ECO:0000313" key="2">
    <source>
        <dbReference type="EMBL" id="PKR88715.1"/>
    </source>
</evidence>
<dbReference type="InterPro" id="IPR037401">
    <property type="entry name" value="SnoaL-like"/>
</dbReference>
<dbReference type="RefSeq" id="WP_101289832.1">
    <property type="nucleotide sequence ID" value="NZ_FOUQ01000010.1"/>
</dbReference>
<dbReference type="OrthoDB" id="2083380at2"/>
<dbReference type="Proteomes" id="UP000233491">
    <property type="component" value="Unassembled WGS sequence"/>
</dbReference>
<protein>
    <recommendedName>
        <fullName evidence="1">SnoaL-like domain-containing protein</fullName>
    </recommendedName>
</protein>
<name>A0A1I4V3J8_9HYPH</name>
<dbReference type="AlphaFoldDB" id="A0A1I4V3J8"/>
<dbReference type="InterPro" id="IPR032710">
    <property type="entry name" value="NTF2-like_dom_sf"/>
</dbReference>
<accession>A0A1I4V3J8</accession>
<dbReference type="Gene3D" id="3.10.450.50">
    <property type="match status" value="1"/>
</dbReference>